<dbReference type="Pfam" id="PF00026">
    <property type="entry name" value="Asp"/>
    <property type="match status" value="1"/>
</dbReference>
<dbReference type="EMBL" id="KI517385">
    <property type="protein sequence ID" value="ESQ51300.1"/>
    <property type="molecule type" value="Genomic_DNA"/>
</dbReference>
<dbReference type="CDD" id="cd05476">
    <property type="entry name" value="pepsin_A_like_plant"/>
    <property type="match status" value="1"/>
</dbReference>
<feature type="signal peptide" evidence="3">
    <location>
        <begin position="1"/>
        <end position="27"/>
    </location>
</feature>
<dbReference type="PROSITE" id="PS00141">
    <property type="entry name" value="ASP_PROTEASE"/>
    <property type="match status" value="1"/>
</dbReference>
<dbReference type="InterPro" id="IPR033121">
    <property type="entry name" value="PEPTIDASE_A1"/>
</dbReference>
<evidence type="ECO:0000256" key="1">
    <source>
        <dbReference type="ARBA" id="ARBA00022670"/>
    </source>
</evidence>
<dbReference type="eggNOG" id="KOG1339">
    <property type="taxonomic scope" value="Eukaryota"/>
</dbReference>
<dbReference type="OMA" id="FGCSTYS"/>
<keyword evidence="1" id="KW-0645">Protease</keyword>
<dbReference type="PANTHER" id="PTHR47967:SF110">
    <property type="entry name" value="PEPTIDASE A1 DOMAIN-CONTAINING PROTEIN"/>
    <property type="match status" value="1"/>
</dbReference>
<dbReference type="AlphaFoldDB" id="V4LL60"/>
<dbReference type="GO" id="GO:0004190">
    <property type="term" value="F:aspartic-type endopeptidase activity"/>
    <property type="evidence" value="ECO:0007669"/>
    <property type="project" value="InterPro"/>
</dbReference>
<dbReference type="SUPFAM" id="SSF50630">
    <property type="entry name" value="Acid proteases"/>
    <property type="match status" value="1"/>
</dbReference>
<protein>
    <recommendedName>
        <fullName evidence="4">Peptidase A1 domain-containing protein</fullName>
    </recommendedName>
</protein>
<dbReference type="Gene3D" id="2.40.70.10">
    <property type="entry name" value="Acid Proteases"/>
    <property type="match status" value="2"/>
</dbReference>
<evidence type="ECO:0000259" key="4">
    <source>
        <dbReference type="PROSITE" id="PS51767"/>
    </source>
</evidence>
<evidence type="ECO:0000313" key="5">
    <source>
        <dbReference type="EMBL" id="ESQ51300.1"/>
    </source>
</evidence>
<dbReference type="Proteomes" id="UP000030689">
    <property type="component" value="Unassembled WGS sequence"/>
</dbReference>
<keyword evidence="2" id="KW-0378">Hydrolase</keyword>
<dbReference type="InterPro" id="IPR021109">
    <property type="entry name" value="Peptidase_aspartic_dom_sf"/>
</dbReference>
<dbReference type="PROSITE" id="PS51767">
    <property type="entry name" value="PEPTIDASE_A1"/>
    <property type="match status" value="1"/>
</dbReference>
<evidence type="ECO:0000256" key="3">
    <source>
        <dbReference type="SAM" id="SignalP"/>
    </source>
</evidence>
<organism evidence="5 6">
    <name type="scientific">Eutrema salsugineum</name>
    <name type="common">Saltwater cress</name>
    <name type="synonym">Sisymbrium salsugineum</name>
    <dbReference type="NCBI Taxonomy" id="72664"/>
    <lineage>
        <taxon>Eukaryota</taxon>
        <taxon>Viridiplantae</taxon>
        <taxon>Streptophyta</taxon>
        <taxon>Embryophyta</taxon>
        <taxon>Tracheophyta</taxon>
        <taxon>Spermatophyta</taxon>
        <taxon>Magnoliopsida</taxon>
        <taxon>eudicotyledons</taxon>
        <taxon>Gunneridae</taxon>
        <taxon>Pentapetalae</taxon>
        <taxon>rosids</taxon>
        <taxon>malvids</taxon>
        <taxon>Brassicales</taxon>
        <taxon>Brassicaceae</taxon>
        <taxon>Eutremeae</taxon>
        <taxon>Eutrema</taxon>
    </lineage>
</organism>
<gene>
    <name evidence="5" type="ORF">EUTSA_v10017850mg</name>
</gene>
<dbReference type="GO" id="GO:0005576">
    <property type="term" value="C:extracellular region"/>
    <property type="evidence" value="ECO:0007669"/>
    <property type="project" value="TreeGrafter"/>
</dbReference>
<dbReference type="InterPro" id="IPR001969">
    <property type="entry name" value="Aspartic_peptidase_AS"/>
</dbReference>
<evidence type="ECO:0000313" key="6">
    <source>
        <dbReference type="Proteomes" id="UP000030689"/>
    </source>
</evidence>
<proteinExistence type="predicted"/>
<dbReference type="MEROPS" id="A01.069"/>
<dbReference type="PANTHER" id="PTHR47967">
    <property type="entry name" value="OS07G0603500 PROTEIN-RELATED"/>
    <property type="match status" value="1"/>
</dbReference>
<name>V4LL60_EUTSA</name>
<dbReference type="OrthoDB" id="2747330at2759"/>
<dbReference type="KEGG" id="eus:EUTSA_v10017850mg"/>
<keyword evidence="3" id="KW-0732">Signal</keyword>
<dbReference type="Gramene" id="ESQ51300">
    <property type="protein sequence ID" value="ESQ51300"/>
    <property type="gene ID" value="EUTSA_v10017850mg"/>
</dbReference>
<evidence type="ECO:0000256" key="2">
    <source>
        <dbReference type="ARBA" id="ARBA00022801"/>
    </source>
</evidence>
<keyword evidence="6" id="KW-1185">Reference proteome</keyword>
<accession>V4LL60</accession>
<dbReference type="InterPro" id="IPR051708">
    <property type="entry name" value="Plant_Aspart_Prot_A1"/>
</dbReference>
<dbReference type="GO" id="GO:0006508">
    <property type="term" value="P:proteolysis"/>
    <property type="evidence" value="ECO:0007669"/>
    <property type="project" value="UniProtKB-KW"/>
</dbReference>
<feature type="domain" description="Peptidase A1" evidence="4">
    <location>
        <begin position="72"/>
        <end position="392"/>
    </location>
</feature>
<feature type="chain" id="PRO_5004721469" description="Peptidase A1 domain-containing protein" evidence="3">
    <location>
        <begin position="28"/>
        <end position="401"/>
    </location>
</feature>
<sequence length="401" mass="43717">MSRAATMTMALFFQLITSLLLITTTASSPPLGGVTFDVIHRRSNSSSSRHFNTNELDGGSPYANTVFATSEYLMKLQIGTPPVEIEALIDTGSDLVWTQCLPCVHCFDQLGPIFDPSKSSTYKEKRCREQPCPYAIHYVDRSYSEGTYATETVTLLSTSGQPFVMNETTIGCAHNSSDVTTPSASGIVGLDWGSSSLISQMGENFLGLFSYCFSGEGTSKINFGGNAIVAGDGTVATNMFRKTDKPEFYYLNLDAISVGENRVETLGTSFHSLEGNIVIDSGTTYTYLPDTYCNLVKDAVDNAVVNVERAPFSGERLCYKTDNIEVFPVMTMHFSGGADLKMATYNMFVNNGGEYCLAIICNDPTQQAIFGNRAQNNWLVGYDTSSQLVSFKSTNCSSLWS</sequence>
<reference evidence="5 6" key="1">
    <citation type="journal article" date="2013" name="Front. Plant Sci.">
        <title>The Reference Genome of the Halophytic Plant Eutrema salsugineum.</title>
        <authorList>
            <person name="Yang R."/>
            <person name="Jarvis D.E."/>
            <person name="Chen H."/>
            <person name="Beilstein M.A."/>
            <person name="Grimwood J."/>
            <person name="Jenkins J."/>
            <person name="Shu S."/>
            <person name="Prochnik S."/>
            <person name="Xin M."/>
            <person name="Ma C."/>
            <person name="Schmutz J."/>
            <person name="Wing R.A."/>
            <person name="Mitchell-Olds T."/>
            <person name="Schumaker K.S."/>
            <person name="Wang X."/>
        </authorList>
    </citation>
    <scope>NUCLEOTIDE SEQUENCE [LARGE SCALE GENOMIC DNA]</scope>
</reference>
<dbReference type="InterPro" id="IPR034161">
    <property type="entry name" value="Pepsin-like_plant"/>
</dbReference>